<dbReference type="SUPFAM" id="SSF141130">
    <property type="entry name" value="Acetamidase/Formamidase-like"/>
    <property type="match status" value="1"/>
</dbReference>
<organism evidence="1 2">
    <name type="scientific">Nocardia salmonicida</name>
    <dbReference type="NCBI Taxonomy" id="53431"/>
    <lineage>
        <taxon>Bacteria</taxon>
        <taxon>Bacillati</taxon>
        <taxon>Actinomycetota</taxon>
        <taxon>Actinomycetes</taxon>
        <taxon>Mycobacteriales</taxon>
        <taxon>Nocardiaceae</taxon>
        <taxon>Nocardia</taxon>
    </lineage>
</organism>
<dbReference type="RefSeq" id="WP_405150513.1">
    <property type="nucleotide sequence ID" value="NZ_CP109527.1"/>
</dbReference>
<evidence type="ECO:0000313" key="2">
    <source>
        <dbReference type="Proteomes" id="UP001621418"/>
    </source>
</evidence>
<reference evidence="1 2" key="1">
    <citation type="submission" date="2022-10" db="EMBL/GenBank/DDBJ databases">
        <title>The complete genomes of actinobacterial strains from the NBC collection.</title>
        <authorList>
            <person name="Joergensen T.S."/>
            <person name="Alvarez Arevalo M."/>
            <person name="Sterndorff E.B."/>
            <person name="Faurdal D."/>
            <person name="Vuksanovic O."/>
            <person name="Mourched A.-S."/>
            <person name="Charusanti P."/>
            <person name="Shaw S."/>
            <person name="Blin K."/>
            <person name="Weber T."/>
        </authorList>
    </citation>
    <scope>NUCLEOTIDE SEQUENCE [LARGE SCALE GENOMIC DNA]</scope>
    <source>
        <strain evidence="1 2">NBC_01413</strain>
    </source>
</reference>
<evidence type="ECO:0000313" key="1">
    <source>
        <dbReference type="EMBL" id="WTY38594.1"/>
    </source>
</evidence>
<dbReference type="PANTHER" id="PTHR31891:SF1">
    <property type="entry name" value="FORMAMIDASE C869.04-RELATED"/>
    <property type="match status" value="1"/>
</dbReference>
<dbReference type="Gene3D" id="2.60.120.580">
    <property type="entry name" value="Acetamidase/Formamidase-like domains"/>
    <property type="match status" value="2"/>
</dbReference>
<gene>
    <name evidence="1" type="ORF">OG308_12545</name>
</gene>
<dbReference type="Gene3D" id="3.10.28.20">
    <property type="entry name" value="Acetamidase/Formamidase-like domains"/>
    <property type="match status" value="1"/>
</dbReference>
<name>A0ABZ1NFS6_9NOCA</name>
<sequence length="355" mass="37514">MSEILTAGIDPGSADHYLWCTPDTVSWGTLPTPNSPAVLTIDSGDTVTFDTVSQEGLMEDQGRDPIAYFEQYGIAANAVLPDAVELAGSDLHRMAVPLGPHIVLGPIHVRGARPGDWLRVDFLDLTPRVPYGIISSRHQRGALPELLPRSADGGAVAVLSKFCALDEPGTSAVFGFDGGQASIELAPFMGLCGVTPSGSAALSTIPPGPFGGNIDIREIVAGTSLFLPVQVDGAGFYLGDPHFAQGNGEIALTALEGSLRVTARLTVVNSGLPQHASFPFVETDDHWVVLGMDADLDVAMRHCARLAVEFLSSYTGMTPTDAYLYLSAAGDFSVTQVVDLVKGVHCSIRKRDFTH</sequence>
<dbReference type="EMBL" id="CP109527">
    <property type="protein sequence ID" value="WTY38594.1"/>
    <property type="molecule type" value="Genomic_DNA"/>
</dbReference>
<keyword evidence="2" id="KW-1185">Reference proteome</keyword>
<protein>
    <submittedName>
        <fullName evidence="1">Acetamidase/formamidase family protein</fullName>
    </submittedName>
</protein>
<dbReference type="InterPro" id="IPR004304">
    <property type="entry name" value="FmdA_AmdA"/>
</dbReference>
<dbReference type="PANTHER" id="PTHR31891">
    <property type="entry name" value="FORMAMIDASE C869.04-RELATED"/>
    <property type="match status" value="1"/>
</dbReference>
<accession>A0ABZ1NFS6</accession>
<dbReference type="Proteomes" id="UP001621418">
    <property type="component" value="Chromosome"/>
</dbReference>
<dbReference type="Pfam" id="PF03069">
    <property type="entry name" value="FmdA_AmdA"/>
    <property type="match status" value="1"/>
</dbReference>
<proteinExistence type="predicted"/>